<dbReference type="RefSeq" id="WP_201843328.1">
    <property type="nucleotide sequence ID" value="NZ_JAERRK010000025.1"/>
</dbReference>
<dbReference type="AlphaFoldDB" id="A0A937ERR9"/>
<evidence type="ECO:0000313" key="2">
    <source>
        <dbReference type="Proteomes" id="UP000661858"/>
    </source>
</evidence>
<organism evidence="1 2">
    <name type="scientific">Streptomyces actinomycinicus</name>
    <dbReference type="NCBI Taxonomy" id="1695166"/>
    <lineage>
        <taxon>Bacteria</taxon>
        <taxon>Bacillati</taxon>
        <taxon>Actinomycetota</taxon>
        <taxon>Actinomycetes</taxon>
        <taxon>Kitasatosporales</taxon>
        <taxon>Streptomycetaceae</taxon>
        <taxon>Streptomyces</taxon>
    </lineage>
</organism>
<protein>
    <submittedName>
        <fullName evidence="1">Uncharacterized protein</fullName>
    </submittedName>
</protein>
<proteinExistence type="predicted"/>
<dbReference type="Proteomes" id="UP000661858">
    <property type="component" value="Unassembled WGS sequence"/>
</dbReference>
<comment type="caution">
    <text evidence="1">The sequence shown here is derived from an EMBL/GenBank/DDBJ whole genome shotgun (WGS) entry which is preliminary data.</text>
</comment>
<keyword evidence="2" id="KW-1185">Reference proteome</keyword>
<reference evidence="1" key="1">
    <citation type="submission" date="2021-01" db="EMBL/GenBank/DDBJ databases">
        <title>WGS of actinomycetes isolated from Thailand.</title>
        <authorList>
            <person name="Thawai C."/>
        </authorList>
    </citation>
    <scope>NUCLEOTIDE SEQUENCE</scope>
    <source>
        <strain evidence="1">RCU-197</strain>
    </source>
</reference>
<name>A0A937ERR9_9ACTN</name>
<accession>A0A937ERR9</accession>
<gene>
    <name evidence="1" type="ORF">JK359_33245</name>
</gene>
<evidence type="ECO:0000313" key="1">
    <source>
        <dbReference type="EMBL" id="MBL1086774.1"/>
    </source>
</evidence>
<dbReference type="EMBL" id="JAERRK010000025">
    <property type="protein sequence ID" value="MBL1086774.1"/>
    <property type="molecule type" value="Genomic_DNA"/>
</dbReference>
<sequence>MQLKSLEQVLADARVLEGDYDDYDAAKARQRLAKDVSRLRWESLFDLRLPHVLAQRRCGDSPLPRPQEAADRRPAPAHAQAATELQALSIVVIHDHEAPSFVARLVNDRRIEPDGALVLACLLDLAKQEEGAQFWWQFAAGAGNATSAYCLYLLHLRRGETRDAAHWAEQIRRLNAECDQYLLQPSESTVRDVTPHRDCPCRDGVLRDAVEHLPTSCDDDYGLVPQPDPALAGQLEALAAAC</sequence>